<reference evidence="2 3" key="1">
    <citation type="journal article" date="2016" name="Nat. Commun.">
        <title>Thousands of microbial genomes shed light on interconnected biogeochemical processes in an aquifer system.</title>
        <authorList>
            <person name="Anantharaman K."/>
            <person name="Brown C.T."/>
            <person name="Hug L.A."/>
            <person name="Sharon I."/>
            <person name="Castelle C.J."/>
            <person name="Probst A.J."/>
            <person name="Thomas B.C."/>
            <person name="Singh A."/>
            <person name="Wilkins M.J."/>
            <person name="Karaoz U."/>
            <person name="Brodie E.L."/>
            <person name="Williams K.H."/>
            <person name="Hubbard S.S."/>
            <person name="Banfield J.F."/>
        </authorList>
    </citation>
    <scope>NUCLEOTIDE SEQUENCE [LARGE SCALE GENOMIC DNA]</scope>
</reference>
<protein>
    <recommendedName>
        <fullName evidence="1">ISXO2-like transposase domain-containing protein</fullName>
    </recommendedName>
</protein>
<accession>A0A1F7HWN0</accession>
<proteinExistence type="predicted"/>
<dbReference type="EMBL" id="MGAA01000061">
    <property type="protein sequence ID" value="OGK35548.1"/>
    <property type="molecule type" value="Genomic_DNA"/>
</dbReference>
<dbReference type="SMART" id="SM01126">
    <property type="entry name" value="DDE_Tnp_IS1595"/>
    <property type="match status" value="1"/>
</dbReference>
<sequence length="289" mass="33708">MIPIKSSRKQFEELYPADEVCLHKIFLLKYGEAKECAKCNKPFKYHKLNNLRLYSCQFCGWNIAPTADTIFHKSPTPLVDWFYIIYLFSISKNGLSTKEIERHLGVTYKCAWRIANRVRYLFDVTGSNLTNIVELDETYVGGKGGNNKRGRGAENKTPVFGMVERKGEIIARVTVDTKRKTVIPLVRENVKVGTQIMTDEYLPYRTLIKEGYKHEMVNHSARKYVRENVHTNTLEGFWSQLKRSLNGTYHMVSPKYLQAYVNEFSYRYNHRFVPRPLFLSLVEKVGRKV</sequence>
<comment type="caution">
    <text evidence="2">The sequence shown here is derived from an EMBL/GenBank/DDBJ whole genome shotgun (WGS) entry which is preliminary data.</text>
</comment>
<evidence type="ECO:0000313" key="3">
    <source>
        <dbReference type="Proteomes" id="UP000178853"/>
    </source>
</evidence>
<dbReference type="PANTHER" id="PTHR47163">
    <property type="entry name" value="DDE_TNP_IS1595 DOMAIN-CONTAINING PROTEIN"/>
    <property type="match status" value="1"/>
</dbReference>
<evidence type="ECO:0000259" key="1">
    <source>
        <dbReference type="SMART" id="SM01126"/>
    </source>
</evidence>
<evidence type="ECO:0000313" key="2">
    <source>
        <dbReference type="EMBL" id="OGK35548.1"/>
    </source>
</evidence>
<dbReference type="InterPro" id="IPR024445">
    <property type="entry name" value="Tnp_ISXO2-like"/>
</dbReference>
<dbReference type="InterPro" id="IPR053164">
    <property type="entry name" value="IS1016-like_transposase"/>
</dbReference>
<dbReference type="Proteomes" id="UP000178853">
    <property type="component" value="Unassembled WGS sequence"/>
</dbReference>
<name>A0A1F7HWN0_9BACT</name>
<dbReference type="Pfam" id="PF12762">
    <property type="entry name" value="DDE_Tnp_IS1595"/>
    <property type="match status" value="1"/>
</dbReference>
<gene>
    <name evidence="2" type="ORF">A3F60_02440</name>
</gene>
<dbReference type="PANTHER" id="PTHR47163:SF2">
    <property type="entry name" value="SI:DKEY-17M8.2"/>
    <property type="match status" value="1"/>
</dbReference>
<organism evidence="2 3">
    <name type="scientific">Candidatus Roizmanbacteria bacterium RIFCSPHIGHO2_12_FULL_39_8</name>
    <dbReference type="NCBI Taxonomy" id="1802050"/>
    <lineage>
        <taxon>Bacteria</taxon>
        <taxon>Candidatus Roizmaniibacteriota</taxon>
    </lineage>
</organism>
<dbReference type="AlphaFoldDB" id="A0A1F7HWN0"/>
<feature type="domain" description="ISXO2-like transposase" evidence="1">
    <location>
        <begin position="128"/>
        <end position="269"/>
    </location>
</feature>
<dbReference type="NCBIfam" id="NF033547">
    <property type="entry name" value="transpos_IS1595"/>
    <property type="match status" value="1"/>
</dbReference>